<dbReference type="AlphaFoldDB" id="A0A401ILR0"/>
<proteinExistence type="predicted"/>
<dbReference type="RefSeq" id="WP_124978646.1">
    <property type="nucleotide sequence ID" value="NZ_BDQK01000016.1"/>
</dbReference>
<protein>
    <submittedName>
        <fullName evidence="1">Uncharacterized protein</fullName>
    </submittedName>
</protein>
<gene>
    <name evidence="1" type="ORF">AsFPU1_3628</name>
</gene>
<evidence type="ECO:0000313" key="1">
    <source>
        <dbReference type="EMBL" id="GBF82200.1"/>
    </source>
</evidence>
<keyword evidence="2" id="KW-1185">Reference proteome</keyword>
<sequence>MTTDPNLSQNDETKTVNLEVVSTLTKEPAQDLAKETLALIDTIRTKAISEAKEAGDFARDNYLTAVRRIREDIETRKLFNPERIDEAVKQLQKEVEKDWEGIVKEMTTFGDRLNEAAKTAWEILTAPRNGGDNDPKNPL</sequence>
<organism evidence="1 2">
    <name type="scientific">Aphanothece sacrum FPU1</name>
    <dbReference type="NCBI Taxonomy" id="1920663"/>
    <lineage>
        <taxon>Bacteria</taxon>
        <taxon>Bacillati</taxon>
        <taxon>Cyanobacteriota</taxon>
        <taxon>Cyanophyceae</taxon>
        <taxon>Oscillatoriophycideae</taxon>
        <taxon>Chroococcales</taxon>
        <taxon>Aphanothecaceae</taxon>
        <taxon>Aphanothece</taxon>
    </lineage>
</organism>
<dbReference type="EMBL" id="BDQK01000016">
    <property type="protein sequence ID" value="GBF82200.1"/>
    <property type="molecule type" value="Genomic_DNA"/>
</dbReference>
<dbReference type="OrthoDB" id="463986at2"/>
<name>A0A401ILR0_APHSA</name>
<accession>A0A401ILR0</accession>
<reference evidence="2" key="1">
    <citation type="submission" date="2017-05" db="EMBL/GenBank/DDBJ databases">
        <title>Physiological properties and genetic analysis related to exopolysaccharide production of fresh-water unicellular cyanobacterium Aphanothece sacrum, Suizenji Nori, that has been cultured as a food source in Japan.</title>
        <authorList>
            <person name="Kanesaki Y."/>
            <person name="Yoshikawa S."/>
            <person name="Ohki K."/>
        </authorList>
    </citation>
    <scope>NUCLEOTIDE SEQUENCE [LARGE SCALE GENOMIC DNA]</scope>
    <source>
        <strain evidence="2">FPU1</strain>
    </source>
</reference>
<evidence type="ECO:0000313" key="2">
    <source>
        <dbReference type="Proteomes" id="UP000287247"/>
    </source>
</evidence>
<dbReference type="Proteomes" id="UP000287247">
    <property type="component" value="Unassembled WGS sequence"/>
</dbReference>
<comment type="caution">
    <text evidence="1">The sequence shown here is derived from an EMBL/GenBank/DDBJ whole genome shotgun (WGS) entry which is preliminary data.</text>
</comment>